<dbReference type="Gene3D" id="4.10.280.10">
    <property type="entry name" value="Helix-loop-helix DNA-binding domain"/>
    <property type="match status" value="1"/>
</dbReference>
<name>A0A3P8W9Y9_CYNSE</name>
<dbReference type="SUPFAM" id="SSF55785">
    <property type="entry name" value="PYP-like sensor domain (PAS domain)"/>
    <property type="match status" value="2"/>
</dbReference>
<dbReference type="Pfam" id="PF14598">
    <property type="entry name" value="PAS_11"/>
    <property type="match status" value="1"/>
</dbReference>
<dbReference type="InterPro" id="IPR013767">
    <property type="entry name" value="PAS_fold"/>
</dbReference>
<dbReference type="PROSITE" id="PS50888">
    <property type="entry name" value="BHLH"/>
    <property type="match status" value="1"/>
</dbReference>
<dbReference type="Pfam" id="PF08832">
    <property type="entry name" value="SRC-1"/>
    <property type="match status" value="1"/>
</dbReference>
<evidence type="ECO:0000256" key="12">
    <source>
        <dbReference type="SAM" id="MobiDB-lite"/>
    </source>
</evidence>
<dbReference type="GO" id="GO:0016922">
    <property type="term" value="F:nuclear receptor binding"/>
    <property type="evidence" value="ECO:0007669"/>
    <property type="project" value="InterPro"/>
</dbReference>
<dbReference type="FunFam" id="4.10.280.10:FF:000008">
    <property type="entry name" value="Nuclear receptor coactivator"/>
    <property type="match status" value="1"/>
</dbReference>
<evidence type="ECO:0000256" key="3">
    <source>
        <dbReference type="ARBA" id="ARBA00013484"/>
    </source>
</evidence>
<keyword evidence="7" id="KW-0010">Activator</keyword>
<evidence type="ECO:0000256" key="9">
    <source>
        <dbReference type="ARBA" id="ARBA00023242"/>
    </source>
</evidence>
<keyword evidence="5" id="KW-0805">Transcription regulation</keyword>
<dbReference type="PANTHER" id="PTHR10684">
    <property type="entry name" value="NUCLEAR RECEPTOR COACTIVATOR"/>
    <property type="match status" value="1"/>
</dbReference>
<feature type="domain" description="PAS" evidence="13">
    <location>
        <begin position="120"/>
        <end position="184"/>
    </location>
</feature>
<dbReference type="GO" id="GO:0048511">
    <property type="term" value="P:rhythmic process"/>
    <property type="evidence" value="ECO:0007669"/>
    <property type="project" value="UniProtKB-KW"/>
</dbReference>
<evidence type="ECO:0000256" key="10">
    <source>
        <dbReference type="ARBA" id="ARBA00031751"/>
    </source>
</evidence>
<dbReference type="SUPFAM" id="SSF47459">
    <property type="entry name" value="HLH, helix-loop-helix DNA-binding domain"/>
    <property type="match status" value="1"/>
</dbReference>
<dbReference type="CDD" id="cd18950">
    <property type="entry name" value="bHLH-PAS_NCoA2_SRC2"/>
    <property type="match status" value="1"/>
</dbReference>
<dbReference type="PIRSF" id="PIRSF038181">
    <property type="entry name" value="Nuclear_receptor_coactivator"/>
    <property type="match status" value="1"/>
</dbReference>
<feature type="compositionally biased region" description="Polar residues" evidence="12">
    <location>
        <begin position="1"/>
        <end position="10"/>
    </location>
</feature>
<dbReference type="FunFam" id="3.30.450.20:FF:000007">
    <property type="entry name" value="Nuclear receptor coactivator"/>
    <property type="match status" value="1"/>
</dbReference>
<dbReference type="GO" id="GO:0045944">
    <property type="term" value="P:positive regulation of transcription by RNA polymerase II"/>
    <property type="evidence" value="ECO:0007669"/>
    <property type="project" value="TreeGrafter"/>
</dbReference>
<evidence type="ECO:0000259" key="13">
    <source>
        <dbReference type="PROSITE" id="PS50112"/>
    </source>
</evidence>
<dbReference type="InterPro" id="IPR032565">
    <property type="entry name" value="NCOA2/3_DUF4927"/>
</dbReference>
<feature type="region of interest" description="Disordered" evidence="12">
    <location>
        <begin position="1166"/>
        <end position="1198"/>
    </location>
</feature>
<dbReference type="InterPro" id="IPR036638">
    <property type="entry name" value="HLH_DNA-bd_sf"/>
</dbReference>
<dbReference type="InterPro" id="IPR014935">
    <property type="entry name" value="SRC/p160_LXXLL"/>
</dbReference>
<feature type="coiled-coil region" evidence="11">
    <location>
        <begin position="74"/>
        <end position="104"/>
    </location>
</feature>
<dbReference type="GO" id="GO:0005634">
    <property type="term" value="C:nucleus"/>
    <property type="evidence" value="ECO:0007669"/>
    <property type="project" value="UniProtKB-SubCell"/>
</dbReference>
<dbReference type="InterPro" id="IPR017426">
    <property type="entry name" value="Nuclear_rcpt_coactivator"/>
</dbReference>
<feature type="compositionally biased region" description="Polar residues" evidence="12">
    <location>
        <begin position="471"/>
        <end position="481"/>
    </location>
</feature>
<feature type="compositionally biased region" description="Polar residues" evidence="12">
    <location>
        <begin position="422"/>
        <end position="436"/>
    </location>
</feature>
<reference evidence="15" key="2">
    <citation type="submission" date="2025-08" db="UniProtKB">
        <authorList>
            <consortium name="Ensembl"/>
        </authorList>
    </citation>
    <scope>IDENTIFICATION</scope>
</reference>
<dbReference type="Ensembl" id="ENSCSET00000021659.1">
    <property type="protein sequence ID" value="ENSCSEP00000021385.1"/>
    <property type="gene ID" value="ENSCSEG00000013605.1"/>
</dbReference>
<evidence type="ECO:0000256" key="8">
    <source>
        <dbReference type="ARBA" id="ARBA00023163"/>
    </source>
</evidence>
<proteinExistence type="inferred from homology"/>
<dbReference type="InterPro" id="IPR037077">
    <property type="entry name" value="Nuc_rcpt_coact_Ncoa_int_sf"/>
</dbReference>
<evidence type="ECO:0000256" key="11">
    <source>
        <dbReference type="SAM" id="Coils"/>
    </source>
</evidence>
<dbReference type="GO" id="GO:0032870">
    <property type="term" value="P:cellular response to hormone stimulus"/>
    <property type="evidence" value="ECO:0007669"/>
    <property type="project" value="TreeGrafter"/>
</dbReference>
<reference evidence="15 16" key="1">
    <citation type="journal article" date="2014" name="Nat. Genet.">
        <title>Whole-genome sequence of a flatfish provides insights into ZW sex chromosome evolution and adaptation to a benthic lifestyle.</title>
        <authorList>
            <person name="Chen S."/>
            <person name="Zhang G."/>
            <person name="Shao C."/>
            <person name="Huang Q."/>
            <person name="Liu G."/>
            <person name="Zhang P."/>
            <person name="Song W."/>
            <person name="An N."/>
            <person name="Chalopin D."/>
            <person name="Volff J.N."/>
            <person name="Hong Y."/>
            <person name="Li Q."/>
            <person name="Sha Z."/>
            <person name="Zhou H."/>
            <person name="Xie M."/>
            <person name="Yu Q."/>
            <person name="Liu Y."/>
            <person name="Xiang H."/>
            <person name="Wang N."/>
            <person name="Wu K."/>
            <person name="Yang C."/>
            <person name="Zhou Q."/>
            <person name="Liao X."/>
            <person name="Yang L."/>
            <person name="Hu Q."/>
            <person name="Zhang J."/>
            <person name="Meng L."/>
            <person name="Jin L."/>
            <person name="Tian Y."/>
            <person name="Lian J."/>
            <person name="Yang J."/>
            <person name="Miao G."/>
            <person name="Liu S."/>
            <person name="Liang Z."/>
            <person name="Yan F."/>
            <person name="Li Y."/>
            <person name="Sun B."/>
            <person name="Zhang H."/>
            <person name="Zhang J."/>
            <person name="Zhu Y."/>
            <person name="Du M."/>
            <person name="Zhao Y."/>
            <person name="Schartl M."/>
            <person name="Tang Q."/>
            <person name="Wang J."/>
        </authorList>
    </citation>
    <scope>NUCLEOTIDE SEQUENCE</scope>
</reference>
<dbReference type="Gene3D" id="6.10.140.20">
    <property type="entry name" value="Nuclear receptor coactivator, Ncoa-type, interlocking domain"/>
    <property type="match status" value="1"/>
</dbReference>
<dbReference type="Pfam" id="PF07469">
    <property type="entry name" value="DUF1518"/>
    <property type="match status" value="1"/>
</dbReference>
<evidence type="ECO:0000313" key="15">
    <source>
        <dbReference type="Ensembl" id="ENSCSEP00000021385.1"/>
    </source>
</evidence>
<dbReference type="InterPro" id="IPR010011">
    <property type="entry name" value="NCO_DUF1518"/>
</dbReference>
<keyword evidence="9" id="KW-0539">Nucleus</keyword>
<dbReference type="CDD" id="cd00130">
    <property type="entry name" value="PAS"/>
    <property type="match status" value="1"/>
</dbReference>
<dbReference type="FunFam" id="3.30.450.20:FF:000008">
    <property type="entry name" value="Nuclear receptor coactivator"/>
    <property type="match status" value="1"/>
</dbReference>
<evidence type="ECO:0000256" key="5">
    <source>
        <dbReference type="ARBA" id="ARBA00023015"/>
    </source>
</evidence>
<comment type="subcellular location">
    <subcellularLocation>
        <location evidence="1">Nucleus</location>
    </subcellularLocation>
</comment>
<dbReference type="InterPro" id="IPR035965">
    <property type="entry name" value="PAS-like_dom_sf"/>
</dbReference>
<dbReference type="SUPFAM" id="SSF69125">
    <property type="entry name" value="Nuclear receptor coactivator interlocking domain"/>
    <property type="match status" value="1"/>
</dbReference>
<accession>A0A3P8W9Y9</accession>
<feature type="region of interest" description="Disordered" evidence="12">
    <location>
        <begin position="384"/>
        <end position="539"/>
    </location>
</feature>
<dbReference type="GO" id="GO:0003713">
    <property type="term" value="F:transcription coactivator activity"/>
    <property type="evidence" value="ECO:0007669"/>
    <property type="project" value="InterPro"/>
</dbReference>
<organism evidence="15 16">
    <name type="scientific">Cynoglossus semilaevis</name>
    <name type="common">Tongue sole</name>
    <dbReference type="NCBI Taxonomy" id="244447"/>
    <lineage>
        <taxon>Eukaryota</taxon>
        <taxon>Metazoa</taxon>
        <taxon>Chordata</taxon>
        <taxon>Craniata</taxon>
        <taxon>Vertebrata</taxon>
        <taxon>Euteleostomi</taxon>
        <taxon>Actinopterygii</taxon>
        <taxon>Neopterygii</taxon>
        <taxon>Teleostei</taxon>
        <taxon>Neoteleostei</taxon>
        <taxon>Acanthomorphata</taxon>
        <taxon>Carangaria</taxon>
        <taxon>Pleuronectiformes</taxon>
        <taxon>Pleuronectoidei</taxon>
        <taxon>Cynoglossidae</taxon>
        <taxon>Cynoglossinae</taxon>
        <taxon>Cynoglossus</taxon>
    </lineage>
</organism>
<feature type="compositionally biased region" description="Gly residues" evidence="12">
    <location>
        <begin position="581"/>
        <end position="591"/>
    </location>
</feature>
<dbReference type="GeneTree" id="ENSGT00950000183021"/>
<comment type="similarity">
    <text evidence="2">Belongs to the SRC/p160 nuclear receptor coactivator family.</text>
</comment>
<evidence type="ECO:0000256" key="7">
    <source>
        <dbReference type="ARBA" id="ARBA00023159"/>
    </source>
</evidence>
<dbReference type="InterPro" id="IPR014920">
    <property type="entry name" value="Nuc_rcpt_coact_Ncoa-typ"/>
</dbReference>
<evidence type="ECO:0000256" key="6">
    <source>
        <dbReference type="ARBA" id="ARBA00023108"/>
    </source>
</evidence>
<evidence type="ECO:0000256" key="2">
    <source>
        <dbReference type="ARBA" id="ARBA00009933"/>
    </source>
</evidence>
<dbReference type="InterPro" id="IPR009110">
    <property type="entry name" value="Nuc_rcpt_coact"/>
</dbReference>
<dbReference type="Pfam" id="PF23172">
    <property type="entry name" value="bHLH_NCOA"/>
    <property type="match status" value="1"/>
</dbReference>
<dbReference type="InterPro" id="IPR000014">
    <property type="entry name" value="PAS"/>
</dbReference>
<keyword evidence="4" id="KW-0677">Repeat</keyword>
<dbReference type="GO" id="GO:0046983">
    <property type="term" value="F:protein dimerization activity"/>
    <property type="evidence" value="ECO:0007669"/>
    <property type="project" value="InterPro"/>
</dbReference>
<evidence type="ECO:0000313" key="16">
    <source>
        <dbReference type="Proteomes" id="UP000265120"/>
    </source>
</evidence>
<sequence>MSGVGENTSDPARAESRKRKECSTELLGPSPKRSNEKRNREHENKYIEELAELIFANFNDIDNFNVKPDKCAILKETVKQIRQIKEQEKAAAANEEEVQKADVSSTGQSVIDKDALGPMMLEALDGFFFVVNMEGNIVFVSENVTQYLRYNQEELMNTSVYSVLHVGDHAEFIKNLLPKSLVNGVPWSNDGPRRNSHTFNCRMLVNPHGENQDEQHEHEPQQQKYETMQCFAVSEPKSIKEEGDDFQSCLICVARRVPMKERPMLPTHESFTTRQDLQGKITSLDTSLLRASMKPGWEDLVRRCIQRFHLQNDGEMSFAKRHQQEVLRHGHAFSPIYRFSLSDGTIVSAHTKSKLLRSPATNEPQLYMSLHILQREQTVCGMGQDMGPGTQATGMAPKPMNSSTPSMTPPTPGSLPGSSGPQGQDTTISSNSTPFSSPGPAGPREPAAMSHMQGYRFGCPPPHNHTGGMQPPQQGPNWRLNSPSRASPSPAGGPHPPQQNSMLSPRHRGSPGGAGSPRVAGGLHSPGSSTTSGHANSYTSSSLSALQALSECHGVGHGHGPPHAHTLGSPDRKLGSPVGVAPGGPAGGTGDSFGPHAEMGQGQTQVQTEGNLVEPKEEKDGPPDGLDTQSRLHDNKGHTKLLQLLTTKPEPLETPLSPGEAKDQAGTGVRGGHTGGNTHATSLKEKHKILHQLLQNSTSPGHLAKITAEATGKELVQDQTPGAGCTASGAEITPKQEPLSPKKKDNALLRYLLDKDDTVLKDKVPKLEPGEDKVEIGKTTLVKAEKQDAGYDRAEQVSFLYSLWVYLKMNLCFFLVGKLSSVLLSKTNVPLFSDFGGVRPSQPGRGLPVRSVSLDMNVSPQQQPPLQYPIRATGPYLMQQQQQSMVGSHGMMANQAGMVNTGMYYLQTVAVDCILKSMSFSAQPDMEMGMVGHHFSQQQAPPNQTAPWPDSMMPIDQSSFVNQSRPVHSGPQDDLLCSAGLGSSEGSGVDEGALMSQLYTALKDFDGLEAIDRALGIPALVEQTQTLEPDQFAQDSSMMLDQKPPMYTQQFGPPPSHMAQRGYPGAPMQEPGFHPMSGQMGPRPGYPMMRMQTRPGLRPTGVVPNQPNTLRLQLQHRLQSQQNRQPMMTQMSNVSNVNLPLRANAPNQTINAQMLAQRQRELLSNHLRQRQQQQQQVQQAQQVQQQRSMAMRGQGLSLPPNMAGGMSNPRIPQANPQQFPYPPSYGMSQQADGGFGGPGTPQSPLLSPRMAHTQSPMMQQGQGTAAFQGSPDMNGWPQANMGGNSMFSQQQASPQFTQQNNGNMYNSNGMNLNNVSMATNSMGQMGGQMNVTSMATGPSPSLPPMGQEQVITLSLLAPFLEVGINVSGPAQSCFA</sequence>
<reference evidence="15" key="3">
    <citation type="submission" date="2025-09" db="UniProtKB">
        <authorList>
            <consortium name="Ensembl"/>
        </authorList>
    </citation>
    <scope>IDENTIFICATION</scope>
</reference>
<feature type="region of interest" description="Disordered" evidence="12">
    <location>
        <begin position="718"/>
        <end position="741"/>
    </location>
</feature>
<dbReference type="InterPro" id="IPR028822">
    <property type="entry name" value="NCOA2_bHLH"/>
</dbReference>
<dbReference type="PANTHER" id="PTHR10684:SF2">
    <property type="entry name" value="NUCLEAR RECEPTOR COACTIVATOR 2"/>
    <property type="match status" value="1"/>
</dbReference>
<feature type="region of interest" description="Disordered" evidence="12">
    <location>
        <begin position="1"/>
        <end position="40"/>
    </location>
</feature>
<protein>
    <recommendedName>
        <fullName evidence="3">Nuclear receptor coactivator 2</fullName>
    </recommendedName>
    <alternativeName>
        <fullName evidence="10">Transcriptional intermediary factor 2</fullName>
    </alternativeName>
</protein>
<keyword evidence="11" id="KW-0175">Coiled coil</keyword>
<keyword evidence="16" id="KW-1185">Reference proteome</keyword>
<dbReference type="Pfam" id="PF16665">
    <property type="entry name" value="NCOA_u2"/>
    <property type="match status" value="1"/>
</dbReference>
<evidence type="ECO:0000256" key="4">
    <source>
        <dbReference type="ARBA" id="ARBA00022737"/>
    </source>
</evidence>
<dbReference type="InterPro" id="IPR011598">
    <property type="entry name" value="bHLH_dom"/>
</dbReference>
<feature type="compositionally biased region" description="Low complexity" evidence="12">
    <location>
        <begin position="1170"/>
        <end position="1187"/>
    </location>
</feature>
<evidence type="ECO:0000259" key="14">
    <source>
        <dbReference type="PROSITE" id="PS50888"/>
    </source>
</evidence>
<dbReference type="Gene3D" id="3.30.450.20">
    <property type="entry name" value="PAS domain"/>
    <property type="match status" value="2"/>
</dbReference>
<dbReference type="InterPro" id="IPR056193">
    <property type="entry name" value="bHLH_NCOA1-3"/>
</dbReference>
<dbReference type="SMART" id="SM01151">
    <property type="entry name" value="DUF1518"/>
    <property type="match status" value="1"/>
</dbReference>
<dbReference type="Pfam" id="PF08815">
    <property type="entry name" value="Nuc_rec_co-act"/>
    <property type="match status" value="1"/>
</dbReference>
<dbReference type="SMART" id="SM00353">
    <property type="entry name" value="HLH"/>
    <property type="match status" value="1"/>
</dbReference>
<keyword evidence="8" id="KW-0804">Transcription</keyword>
<feature type="compositionally biased region" description="Polar residues" evidence="12">
    <location>
        <begin position="601"/>
        <end position="610"/>
    </location>
</feature>
<dbReference type="Pfam" id="PF00989">
    <property type="entry name" value="PAS"/>
    <property type="match status" value="1"/>
</dbReference>
<feature type="domain" description="BHLH" evidence="14">
    <location>
        <begin position="27"/>
        <end position="84"/>
    </location>
</feature>
<dbReference type="Proteomes" id="UP000265120">
    <property type="component" value="Chromosome 3"/>
</dbReference>
<dbReference type="Pfam" id="PF16279">
    <property type="entry name" value="DUF4927"/>
    <property type="match status" value="1"/>
</dbReference>
<feature type="region of interest" description="Disordered" evidence="12">
    <location>
        <begin position="552"/>
        <end position="680"/>
    </location>
</feature>
<keyword evidence="6" id="KW-0090">Biological rhythms</keyword>
<dbReference type="SMART" id="SM00091">
    <property type="entry name" value="PAS"/>
    <property type="match status" value="1"/>
</dbReference>
<evidence type="ECO:0000256" key="1">
    <source>
        <dbReference type="ARBA" id="ARBA00004123"/>
    </source>
</evidence>
<dbReference type="PROSITE" id="PS50112">
    <property type="entry name" value="PAS"/>
    <property type="match status" value="1"/>
</dbReference>